<accession>A0A2A2AHH0</accession>
<dbReference type="CDD" id="cd01822">
    <property type="entry name" value="Lysophospholipase_L1_like"/>
    <property type="match status" value="1"/>
</dbReference>
<keyword evidence="1" id="KW-0732">Signal</keyword>
<evidence type="ECO:0000259" key="2">
    <source>
        <dbReference type="Pfam" id="PF13472"/>
    </source>
</evidence>
<protein>
    <submittedName>
        <fullName evidence="3">Arylesterase</fullName>
    </submittedName>
</protein>
<feature type="domain" description="SGNH hydrolase-type esterase" evidence="2">
    <location>
        <begin position="60"/>
        <end position="222"/>
    </location>
</feature>
<dbReference type="Proteomes" id="UP000218054">
    <property type="component" value="Unassembled WGS sequence"/>
</dbReference>
<sequence length="241" mass="25441">MPWPGSAQRHDCSAKPGAPAPARGRRLLALLAALALLPGPLTAQEGPAASAAPQPIRLLVVGDSISAEYGLARGQGWVQLLSARLAQRQPPIEVINASISGETTAGGRARLAALLQAHAPQYLLIALGGNDALRGLPLQSTRENLTAMLDAARQAQARALLVGIQVPPNYGARYSQELETMFGELGKAHAVPLVPFMLQAIAEPADLEKYFQADRIHPNAAAQPLILQTIWPALQSLLPPQ</sequence>
<dbReference type="PANTHER" id="PTHR30383">
    <property type="entry name" value="THIOESTERASE 1/PROTEASE 1/LYSOPHOSPHOLIPASE L1"/>
    <property type="match status" value="1"/>
</dbReference>
<feature type="chain" id="PRO_5012200698" evidence="1">
    <location>
        <begin position="44"/>
        <end position="241"/>
    </location>
</feature>
<feature type="signal peptide" evidence="1">
    <location>
        <begin position="1"/>
        <end position="43"/>
    </location>
</feature>
<dbReference type="GO" id="GO:0004622">
    <property type="term" value="F:phosphatidylcholine lysophospholipase activity"/>
    <property type="evidence" value="ECO:0007669"/>
    <property type="project" value="TreeGrafter"/>
</dbReference>
<evidence type="ECO:0000256" key="1">
    <source>
        <dbReference type="SAM" id="SignalP"/>
    </source>
</evidence>
<dbReference type="InterPro" id="IPR036514">
    <property type="entry name" value="SGNH_hydro_sf"/>
</dbReference>
<dbReference type="SUPFAM" id="SSF52266">
    <property type="entry name" value="SGNH hydrolase"/>
    <property type="match status" value="1"/>
</dbReference>
<keyword evidence="4" id="KW-1185">Reference proteome</keyword>
<dbReference type="InterPro" id="IPR013830">
    <property type="entry name" value="SGNH_hydro"/>
</dbReference>
<proteinExistence type="predicted"/>
<organism evidence="3 4">
    <name type="scientific">Vandammella animalimorsus</name>
    <dbReference type="NCBI Taxonomy" id="2029117"/>
    <lineage>
        <taxon>Bacteria</taxon>
        <taxon>Pseudomonadati</taxon>
        <taxon>Pseudomonadota</taxon>
        <taxon>Betaproteobacteria</taxon>
        <taxon>Burkholderiales</taxon>
        <taxon>Comamonadaceae</taxon>
        <taxon>Vandammella</taxon>
    </lineage>
</organism>
<dbReference type="PANTHER" id="PTHR30383:SF24">
    <property type="entry name" value="THIOESTERASE 1_PROTEASE 1_LYSOPHOSPHOLIPASE L1"/>
    <property type="match status" value="1"/>
</dbReference>
<dbReference type="AlphaFoldDB" id="A0A2A2AHH0"/>
<reference evidence="3 4" key="1">
    <citation type="submission" date="2017-08" db="EMBL/GenBank/DDBJ databases">
        <title>WGS of Clinical strains of the CDC Group NO-1 linked to zoonotic infections in humans.</title>
        <authorList>
            <person name="Bernier A.-M."/>
            <person name="Bernard K."/>
        </authorList>
    </citation>
    <scope>NUCLEOTIDE SEQUENCE [LARGE SCALE GENOMIC DNA]</scope>
    <source>
        <strain evidence="3 4">NML00-0135</strain>
    </source>
</reference>
<dbReference type="EMBL" id="NSJB01000004">
    <property type="protein sequence ID" value="PAT37162.1"/>
    <property type="molecule type" value="Genomic_DNA"/>
</dbReference>
<evidence type="ECO:0000313" key="4">
    <source>
        <dbReference type="Proteomes" id="UP000218054"/>
    </source>
</evidence>
<dbReference type="Gene3D" id="3.40.50.1110">
    <property type="entry name" value="SGNH hydrolase"/>
    <property type="match status" value="1"/>
</dbReference>
<gene>
    <name evidence="3" type="ORF">CK625_07865</name>
</gene>
<evidence type="ECO:0000313" key="3">
    <source>
        <dbReference type="EMBL" id="PAT37162.1"/>
    </source>
</evidence>
<comment type="caution">
    <text evidence="3">The sequence shown here is derived from an EMBL/GenBank/DDBJ whole genome shotgun (WGS) entry which is preliminary data.</text>
</comment>
<dbReference type="Pfam" id="PF13472">
    <property type="entry name" value="Lipase_GDSL_2"/>
    <property type="match status" value="1"/>
</dbReference>
<dbReference type="InterPro" id="IPR051532">
    <property type="entry name" value="Ester_Hydrolysis_Enzymes"/>
</dbReference>
<name>A0A2A2AHH0_9BURK</name>